<proteinExistence type="predicted"/>
<keyword evidence="4" id="KW-1185">Reference proteome</keyword>
<dbReference type="NCBIfam" id="TIGR01644">
    <property type="entry name" value="phage_P2_V"/>
    <property type="match status" value="1"/>
</dbReference>
<name>A0A1C4BW65_9GAMM</name>
<dbReference type="STRING" id="1798183.GA0061080_10268"/>
<reference evidence="4" key="1">
    <citation type="submission" date="2016-08" db="EMBL/GenBank/DDBJ databases">
        <authorList>
            <person name="Varghese N."/>
            <person name="Submissions Spin"/>
        </authorList>
    </citation>
    <scope>NUCLEOTIDE SEQUENCE [LARGE SCALE GENOMIC DNA]</scope>
    <source>
        <strain evidence="4">R-53144</strain>
    </source>
</reference>
<accession>A0A1C4BW65</accession>
<sequence>MRKVLNKIMNLVSRGYITFSNSASKCQTLQIKMSGGEQKSDVEHIEPYGFTSRPLDGAEAVALFLDGDKSHGVVLVAGDRRYRIKSLKKGEVAVYTDEGDYIIFNRNNEINVKTKKFIVNADDAIELNTKSLTVNASSGTQFNTPSLKSSGEIEDKTSTISDIRTVYNGHTHNETNTVTRNPNQKMG</sequence>
<dbReference type="InterPro" id="IPR014462">
    <property type="entry name" value="Phage_Mu_Gp45"/>
</dbReference>
<dbReference type="InterPro" id="IPR053861">
    <property type="entry name" value="Phage_Mu_Gp45_N"/>
</dbReference>
<dbReference type="InterPro" id="IPR013046">
    <property type="entry name" value="GpV/Gp45"/>
</dbReference>
<dbReference type="RefSeq" id="WP_209435771.1">
    <property type="nucleotide sequence ID" value="NZ_FMBA01000026.1"/>
</dbReference>
<evidence type="ECO:0000256" key="1">
    <source>
        <dbReference type="SAM" id="MobiDB-lite"/>
    </source>
</evidence>
<evidence type="ECO:0000313" key="3">
    <source>
        <dbReference type="EMBL" id="SCC11028.1"/>
    </source>
</evidence>
<feature type="region of interest" description="Disordered" evidence="1">
    <location>
        <begin position="136"/>
        <end position="155"/>
    </location>
</feature>
<dbReference type="EMBL" id="FMBA01000026">
    <property type="protein sequence ID" value="SCC11028.1"/>
    <property type="molecule type" value="Genomic_DNA"/>
</dbReference>
<gene>
    <name evidence="3" type="ORF">GA0061080_10268</name>
</gene>
<evidence type="ECO:0000259" key="2">
    <source>
        <dbReference type="Pfam" id="PF06890"/>
    </source>
</evidence>
<evidence type="ECO:0000313" key="4">
    <source>
        <dbReference type="Proteomes" id="UP000199698"/>
    </source>
</evidence>
<organism evidence="3 4">
    <name type="scientific">Gilliamella intestini</name>
    <dbReference type="NCBI Taxonomy" id="1798183"/>
    <lineage>
        <taxon>Bacteria</taxon>
        <taxon>Pseudomonadati</taxon>
        <taxon>Pseudomonadota</taxon>
        <taxon>Gammaproteobacteria</taxon>
        <taxon>Orbales</taxon>
        <taxon>Orbaceae</taxon>
        <taxon>Gilliamella</taxon>
    </lineage>
</organism>
<dbReference type="Proteomes" id="UP000199698">
    <property type="component" value="Unassembled WGS sequence"/>
</dbReference>
<dbReference type="AlphaFoldDB" id="A0A1C4BW65"/>
<feature type="domain" description="Bacteriophage Mu Gp45 N-terminal" evidence="2">
    <location>
        <begin position="14"/>
        <end position="81"/>
    </location>
</feature>
<feature type="compositionally biased region" description="Polar residues" evidence="1">
    <location>
        <begin position="136"/>
        <end position="149"/>
    </location>
</feature>
<dbReference type="Pfam" id="PF06890">
    <property type="entry name" value="Phage_Mu_Gp45"/>
    <property type="match status" value="1"/>
</dbReference>
<protein>
    <submittedName>
        <fullName evidence="3">Phage baseplate assembly protein V</fullName>
    </submittedName>
</protein>
<dbReference type="PIRSF" id="PIRSF012337">
    <property type="entry name" value="gp45"/>
    <property type="match status" value="1"/>
</dbReference>